<gene>
    <name evidence="1" type="ORF">E3A20_21450</name>
</gene>
<name>A0A5C6M3Q4_9PLAN</name>
<evidence type="ECO:0000313" key="2">
    <source>
        <dbReference type="Proteomes" id="UP000321083"/>
    </source>
</evidence>
<evidence type="ECO:0000313" key="1">
    <source>
        <dbReference type="EMBL" id="TWW08729.1"/>
    </source>
</evidence>
<reference evidence="1 2" key="1">
    <citation type="submission" date="2019-08" db="EMBL/GenBank/DDBJ databases">
        <title>100 year-old enigma solved: identification of Planctomyces bekefii, the type genus and species of the phylum Planctomycetes.</title>
        <authorList>
            <person name="Svetlana D.N."/>
            <person name="Overmann J."/>
        </authorList>
    </citation>
    <scope>NUCLEOTIDE SEQUENCE [LARGE SCALE GENOMIC DNA]</scope>
    <source>
        <strain evidence="1">Phe10_nw2017</strain>
    </source>
</reference>
<dbReference type="EMBL" id="SRHE01000530">
    <property type="protein sequence ID" value="TWW08729.1"/>
    <property type="molecule type" value="Genomic_DNA"/>
</dbReference>
<keyword evidence="2" id="KW-1185">Reference proteome</keyword>
<reference evidence="1 2" key="2">
    <citation type="submission" date="2019-08" db="EMBL/GenBank/DDBJ databases">
        <authorList>
            <person name="Henke P."/>
        </authorList>
    </citation>
    <scope>NUCLEOTIDE SEQUENCE [LARGE SCALE GENOMIC DNA]</scope>
    <source>
        <strain evidence="1">Phe10_nw2017</strain>
    </source>
</reference>
<dbReference type="Proteomes" id="UP000321083">
    <property type="component" value="Unassembled WGS sequence"/>
</dbReference>
<accession>A0A5C6M3Q4</accession>
<comment type="caution">
    <text evidence="1">The sequence shown here is derived from an EMBL/GenBank/DDBJ whole genome shotgun (WGS) entry which is preliminary data.</text>
</comment>
<dbReference type="AlphaFoldDB" id="A0A5C6M3Q4"/>
<protein>
    <submittedName>
        <fullName evidence="1">Uncharacterized protein</fullName>
    </submittedName>
</protein>
<sequence length="65" mass="7670">MIERLASDRINRYTTIDLEVAQKNHEYFMSVYDKEMELAIAGINLSINDACIECNETFQYQESRM</sequence>
<organism evidence="1 2">
    <name type="scientific">Planctomyces bekefii</name>
    <dbReference type="NCBI Taxonomy" id="1653850"/>
    <lineage>
        <taxon>Bacteria</taxon>
        <taxon>Pseudomonadati</taxon>
        <taxon>Planctomycetota</taxon>
        <taxon>Planctomycetia</taxon>
        <taxon>Planctomycetales</taxon>
        <taxon>Planctomycetaceae</taxon>
        <taxon>Planctomyces</taxon>
    </lineage>
</organism>
<proteinExistence type="predicted"/>